<keyword evidence="4" id="KW-1185">Reference proteome</keyword>
<feature type="compositionally biased region" description="Gly residues" evidence="2">
    <location>
        <begin position="70"/>
        <end position="86"/>
    </location>
</feature>
<evidence type="ECO:0000313" key="3">
    <source>
        <dbReference type="EMBL" id="GMN30266.1"/>
    </source>
</evidence>
<comment type="caution">
    <text evidence="3">The sequence shown here is derived from an EMBL/GenBank/DDBJ whole genome shotgun (WGS) entry which is preliminary data.</text>
</comment>
<organism evidence="3 4">
    <name type="scientific">Ficus carica</name>
    <name type="common">Common fig</name>
    <dbReference type="NCBI Taxonomy" id="3494"/>
    <lineage>
        <taxon>Eukaryota</taxon>
        <taxon>Viridiplantae</taxon>
        <taxon>Streptophyta</taxon>
        <taxon>Embryophyta</taxon>
        <taxon>Tracheophyta</taxon>
        <taxon>Spermatophyta</taxon>
        <taxon>Magnoliopsida</taxon>
        <taxon>eudicotyledons</taxon>
        <taxon>Gunneridae</taxon>
        <taxon>Pentapetalae</taxon>
        <taxon>rosids</taxon>
        <taxon>fabids</taxon>
        <taxon>Rosales</taxon>
        <taxon>Moraceae</taxon>
        <taxon>Ficeae</taxon>
        <taxon>Ficus</taxon>
    </lineage>
</organism>
<sequence>MCSNYFALRPRHCPGASRSRRLVQDLEAETLIGASGPGPLMGDFEVKTSCGGLEIEASHGDLKAKASPRGLGGPRDQGPAWGCGGPASGGLNAEASVAGSSLKMANDVPCDFPDGENVRVEGENLVRSAQDCDAAEEEDKELGEVLTLDIYAKLRIEEDEIVDSKRHLPTLRLPFHPLFHYFFTTVGLHPLQLNTNDILTATCVRNFNEQGKRINNDQNWHTDLFILKGPCANLNIDPRFAMPRIFGDLVVGQTNLDLFNSQALANLAKTLTDLSADVVEVPSDLVDGVWLEDLEVIDNLLRQVIPDPSRRDDSFQEKVQGLDLEVVLDELARNLCMPKGDLEERHERLERELEEARKRLEDKQADCDLLIR</sequence>
<accession>A0AA88CU28</accession>
<evidence type="ECO:0000256" key="1">
    <source>
        <dbReference type="SAM" id="Coils"/>
    </source>
</evidence>
<gene>
    <name evidence="3" type="ORF">TIFTF001_044439</name>
</gene>
<dbReference type="EMBL" id="BTGU01003312">
    <property type="protein sequence ID" value="GMN30266.1"/>
    <property type="molecule type" value="Genomic_DNA"/>
</dbReference>
<dbReference type="AlphaFoldDB" id="A0AA88CU28"/>
<protein>
    <submittedName>
        <fullName evidence="3">Uncharacterized protein</fullName>
    </submittedName>
</protein>
<name>A0AA88CU28_FICCA</name>
<keyword evidence="1" id="KW-0175">Coiled coil</keyword>
<proteinExistence type="predicted"/>
<feature type="region of interest" description="Disordered" evidence="2">
    <location>
        <begin position="61"/>
        <end position="86"/>
    </location>
</feature>
<evidence type="ECO:0000313" key="4">
    <source>
        <dbReference type="Proteomes" id="UP001187192"/>
    </source>
</evidence>
<reference evidence="3" key="1">
    <citation type="submission" date="2023-07" db="EMBL/GenBank/DDBJ databases">
        <title>draft genome sequence of fig (Ficus carica).</title>
        <authorList>
            <person name="Takahashi T."/>
            <person name="Nishimura K."/>
        </authorList>
    </citation>
    <scope>NUCLEOTIDE SEQUENCE</scope>
</reference>
<evidence type="ECO:0000256" key="2">
    <source>
        <dbReference type="SAM" id="MobiDB-lite"/>
    </source>
</evidence>
<feature type="coiled-coil region" evidence="1">
    <location>
        <begin position="339"/>
        <end position="366"/>
    </location>
</feature>
<dbReference type="Proteomes" id="UP001187192">
    <property type="component" value="Unassembled WGS sequence"/>
</dbReference>